<feature type="region of interest" description="Disordered" evidence="1">
    <location>
        <begin position="1"/>
        <end position="70"/>
    </location>
</feature>
<accession>A0A495Y1Z7</accession>
<name>A0A495Y1Z7_9MICO</name>
<proteinExistence type="predicted"/>
<dbReference type="RefSeq" id="WP_121033579.1">
    <property type="nucleotide sequence ID" value="NZ_RBXT01000001.1"/>
</dbReference>
<feature type="compositionally biased region" description="Basic and acidic residues" evidence="1">
    <location>
        <begin position="29"/>
        <end position="40"/>
    </location>
</feature>
<comment type="caution">
    <text evidence="2">The sequence shown here is derived from an EMBL/GenBank/DDBJ whole genome shotgun (WGS) entry which is preliminary data.</text>
</comment>
<sequence>MSSIAHIVRSTGRNPHHLPTVTARTYVPRTERARDARTGRVEPLTAFPARMSPAASLDENENEHEQRSVA</sequence>
<organism evidence="2 3">
    <name type="scientific">Terracoccus luteus</name>
    <dbReference type="NCBI Taxonomy" id="53356"/>
    <lineage>
        <taxon>Bacteria</taxon>
        <taxon>Bacillati</taxon>
        <taxon>Actinomycetota</taxon>
        <taxon>Actinomycetes</taxon>
        <taxon>Micrococcales</taxon>
        <taxon>Intrasporangiaceae</taxon>
        <taxon>Terracoccus</taxon>
    </lineage>
</organism>
<evidence type="ECO:0000313" key="2">
    <source>
        <dbReference type="EMBL" id="RKT78996.1"/>
    </source>
</evidence>
<evidence type="ECO:0000256" key="1">
    <source>
        <dbReference type="SAM" id="MobiDB-lite"/>
    </source>
</evidence>
<evidence type="ECO:0000313" key="3">
    <source>
        <dbReference type="Proteomes" id="UP000278440"/>
    </source>
</evidence>
<reference evidence="2 3" key="1">
    <citation type="submission" date="2018-10" db="EMBL/GenBank/DDBJ databases">
        <title>Sequencing the genomes of 1000 actinobacteria strains.</title>
        <authorList>
            <person name="Klenk H.-P."/>
        </authorList>
    </citation>
    <scope>NUCLEOTIDE SEQUENCE [LARGE SCALE GENOMIC DNA]</scope>
    <source>
        <strain evidence="2 3">DSM 44267</strain>
    </source>
</reference>
<protein>
    <submittedName>
        <fullName evidence="2">Uncharacterized protein</fullName>
    </submittedName>
</protein>
<gene>
    <name evidence="2" type="ORF">DFJ68_2450</name>
</gene>
<dbReference type="AlphaFoldDB" id="A0A495Y1Z7"/>
<keyword evidence="3" id="KW-1185">Reference proteome</keyword>
<dbReference type="Proteomes" id="UP000278440">
    <property type="component" value="Unassembled WGS sequence"/>
</dbReference>
<dbReference type="EMBL" id="RBXT01000001">
    <property type="protein sequence ID" value="RKT78996.1"/>
    <property type="molecule type" value="Genomic_DNA"/>
</dbReference>